<evidence type="ECO:0000313" key="2">
    <source>
        <dbReference type="Proteomes" id="UP000435177"/>
    </source>
</evidence>
<gene>
    <name evidence="1" type="ORF">GNP94_24075</name>
</gene>
<comment type="caution">
    <text evidence="1">The sequence shown here is derived from an EMBL/GenBank/DDBJ whole genome shotgun (WGS) entry which is preliminary data.</text>
</comment>
<keyword evidence="2" id="KW-1185">Reference proteome</keyword>
<sequence>MELEGLIKAPVTVEDLEPQPEAPFVTEVEPPEEKKGFWSKVLDVTQVVLDVAS</sequence>
<name>A0ABW9T9P1_9BACL</name>
<reference evidence="1 2" key="1">
    <citation type="submission" date="2019-11" db="EMBL/GenBank/DDBJ databases">
        <title>Draft genome sequences of five Paenibacillus species of dairy origin.</title>
        <authorList>
            <person name="Olajide A.M."/>
            <person name="Chen S."/>
            <person name="Lapointe G."/>
        </authorList>
    </citation>
    <scope>NUCLEOTIDE SEQUENCE [LARGE SCALE GENOMIC DNA]</scope>
    <source>
        <strain evidence="1 2">3CS1</strain>
    </source>
</reference>
<dbReference type="EMBL" id="WOAA01000058">
    <property type="protein sequence ID" value="MUG69034.1"/>
    <property type="molecule type" value="Genomic_DNA"/>
</dbReference>
<organism evidence="1 2">
    <name type="scientific">Paenibacillus campinasensis</name>
    <dbReference type="NCBI Taxonomy" id="66347"/>
    <lineage>
        <taxon>Bacteria</taxon>
        <taxon>Bacillati</taxon>
        <taxon>Bacillota</taxon>
        <taxon>Bacilli</taxon>
        <taxon>Bacillales</taxon>
        <taxon>Paenibacillaceae</taxon>
        <taxon>Paenibacillus</taxon>
    </lineage>
</organism>
<protein>
    <submittedName>
        <fullName evidence="1">Uncharacterized protein</fullName>
    </submittedName>
</protein>
<evidence type="ECO:0000313" key="1">
    <source>
        <dbReference type="EMBL" id="MUG69034.1"/>
    </source>
</evidence>
<dbReference type="Proteomes" id="UP000435177">
    <property type="component" value="Unassembled WGS sequence"/>
</dbReference>
<feature type="non-terminal residue" evidence="1">
    <location>
        <position position="53"/>
    </location>
</feature>
<proteinExistence type="predicted"/>
<accession>A0ABW9T9P1</accession>